<accession>A0A6J4T8B2</accession>
<protein>
    <submittedName>
        <fullName evidence="1">Uncharacterized protein</fullName>
    </submittedName>
</protein>
<name>A0A6J4T8B2_9BACT</name>
<sequence length="38" mass="4283">MLGYGALASFSAVSDAVNAVLKIYRHAMFVKRSYNFHF</sequence>
<proteinExistence type="predicted"/>
<organism evidence="1">
    <name type="scientific">uncultured Segetibacter sp</name>
    <dbReference type="NCBI Taxonomy" id="481133"/>
    <lineage>
        <taxon>Bacteria</taxon>
        <taxon>Pseudomonadati</taxon>
        <taxon>Bacteroidota</taxon>
        <taxon>Chitinophagia</taxon>
        <taxon>Chitinophagales</taxon>
        <taxon>Chitinophagaceae</taxon>
        <taxon>Segetibacter</taxon>
        <taxon>environmental samples</taxon>
    </lineage>
</organism>
<evidence type="ECO:0000313" key="1">
    <source>
        <dbReference type="EMBL" id="CAA9516082.1"/>
    </source>
</evidence>
<dbReference type="EMBL" id="CADCVN010001053">
    <property type="protein sequence ID" value="CAA9516082.1"/>
    <property type="molecule type" value="Genomic_DNA"/>
</dbReference>
<reference evidence="1" key="1">
    <citation type="submission" date="2020-02" db="EMBL/GenBank/DDBJ databases">
        <authorList>
            <person name="Meier V. D."/>
        </authorList>
    </citation>
    <scope>NUCLEOTIDE SEQUENCE</scope>
    <source>
        <strain evidence="1">AVDCRST_MAG96</strain>
    </source>
</reference>
<dbReference type="AlphaFoldDB" id="A0A6J4T8B2"/>
<gene>
    <name evidence="1" type="ORF">AVDCRST_MAG96-2691</name>
</gene>